<protein>
    <submittedName>
        <fullName evidence="4">Putative phosphoserine phosphatase / 1-acylglycerol-3-phosphate O-acyltransferase</fullName>
    </submittedName>
</protein>
<dbReference type="InterPro" id="IPR006385">
    <property type="entry name" value="HAD_hydro_SerB1"/>
</dbReference>
<dbReference type="Gene3D" id="1.20.1440.100">
    <property type="entry name" value="SG protein - dephosphorylation function"/>
    <property type="match status" value="1"/>
</dbReference>
<accession>A0A1W2D5H7</accession>
<dbReference type="Gene3D" id="3.40.50.1000">
    <property type="entry name" value="HAD superfamily/HAD-like"/>
    <property type="match status" value="1"/>
</dbReference>
<dbReference type="Pfam" id="PF12710">
    <property type="entry name" value="HAD"/>
    <property type="match status" value="1"/>
</dbReference>
<evidence type="ECO:0000313" key="5">
    <source>
        <dbReference type="Proteomes" id="UP000192634"/>
    </source>
</evidence>
<evidence type="ECO:0000256" key="2">
    <source>
        <dbReference type="ARBA" id="ARBA00023315"/>
    </source>
</evidence>
<dbReference type="SUPFAM" id="SSF69593">
    <property type="entry name" value="Glycerol-3-phosphate (1)-acyltransferase"/>
    <property type="match status" value="1"/>
</dbReference>
<dbReference type="GO" id="GO:0003841">
    <property type="term" value="F:1-acylglycerol-3-phosphate O-acyltransferase activity"/>
    <property type="evidence" value="ECO:0007669"/>
    <property type="project" value="TreeGrafter"/>
</dbReference>
<evidence type="ECO:0000256" key="1">
    <source>
        <dbReference type="ARBA" id="ARBA00022679"/>
    </source>
</evidence>
<proteinExistence type="predicted"/>
<dbReference type="AlphaFoldDB" id="A0A1W2D5H7"/>
<dbReference type="EMBL" id="FWXN01000014">
    <property type="protein sequence ID" value="SMC92436.1"/>
    <property type="molecule type" value="Genomic_DNA"/>
</dbReference>
<organism evidence="4 5">
    <name type="scientific">Janibacter indicus</name>
    <dbReference type="NCBI Taxonomy" id="857417"/>
    <lineage>
        <taxon>Bacteria</taxon>
        <taxon>Bacillati</taxon>
        <taxon>Actinomycetota</taxon>
        <taxon>Actinomycetes</taxon>
        <taxon>Micrococcales</taxon>
        <taxon>Intrasporangiaceae</taxon>
        <taxon>Janibacter</taxon>
    </lineage>
</organism>
<sequence length="491" mass="52743">MFTAGPRVDSLASMTGAAFFDLDRTLLPKASGPALSAAMRETGVVSARMPGEALLFGYFNLLGESLGSIALARQAVLVARGKTRDAFDAAAELAADVLEPMVGPFARMLIDEHHAAGRPVVLATTTPEHLVRPLAARLGIDHVIATRYEVGDDGCFTGRNGGHFVWSMGKVAAVREWAEAEGVDLDASFAYSDSIYDAPLLRAVGNPGAVNPDPRLQALAVAARWPVLHFDTSPGVLKLPVIGMELQRAIALLARPEVFPYAKFTVGGVDNIPTDGPAILVGNHRSYFDLVAMAVAFRRTPRSARFLGKKELFDVPGLGSIFRAGGGISVDRRAEDPDSPDAFAAAVRAIHGGELVAMMPEGTIPRGIHFFEPGMRGFPGAARLAHLTKVPVIPFAITGTEKVWPRSAKIPRVTNLLGRPEVTVTFGEPVDLKYRSVPRDMERIFDAITEMLPDEVREPARPTLAELALTYPDGVVPAEDRWFALDGDEQV</sequence>
<gene>
    <name evidence="4" type="ORF">SAMN06296429_11430</name>
</gene>
<dbReference type="Proteomes" id="UP000192634">
    <property type="component" value="Unassembled WGS sequence"/>
</dbReference>
<reference evidence="4 5" key="1">
    <citation type="submission" date="2017-04" db="EMBL/GenBank/DDBJ databases">
        <authorList>
            <person name="Afonso C.L."/>
            <person name="Miller P.J."/>
            <person name="Scott M.A."/>
            <person name="Spackman E."/>
            <person name="Goraichik I."/>
            <person name="Dimitrov K.M."/>
            <person name="Suarez D.L."/>
            <person name="Swayne D.E."/>
        </authorList>
    </citation>
    <scope>NUCLEOTIDE SEQUENCE [LARGE SCALE GENOMIC DNA]</scope>
    <source>
        <strain evidence="4 5">CGMCC 1.12511</strain>
    </source>
</reference>
<dbReference type="InterPro" id="IPR023214">
    <property type="entry name" value="HAD_sf"/>
</dbReference>
<dbReference type="PANTHER" id="PTHR10434">
    <property type="entry name" value="1-ACYL-SN-GLYCEROL-3-PHOSPHATE ACYLTRANSFERASE"/>
    <property type="match status" value="1"/>
</dbReference>
<dbReference type="SMART" id="SM00563">
    <property type="entry name" value="PlsC"/>
    <property type="match status" value="1"/>
</dbReference>
<dbReference type="GO" id="GO:0006654">
    <property type="term" value="P:phosphatidic acid biosynthetic process"/>
    <property type="evidence" value="ECO:0007669"/>
    <property type="project" value="TreeGrafter"/>
</dbReference>
<evidence type="ECO:0000313" key="4">
    <source>
        <dbReference type="EMBL" id="SMC92436.1"/>
    </source>
</evidence>
<dbReference type="CDD" id="cd07989">
    <property type="entry name" value="LPLAT_AGPAT-like"/>
    <property type="match status" value="1"/>
</dbReference>
<dbReference type="NCBIfam" id="TIGR01490">
    <property type="entry name" value="HAD-SF-IB-hyp1"/>
    <property type="match status" value="1"/>
</dbReference>
<dbReference type="SUPFAM" id="SSF56784">
    <property type="entry name" value="HAD-like"/>
    <property type="match status" value="1"/>
</dbReference>
<keyword evidence="1 4" id="KW-0808">Transferase</keyword>
<dbReference type="NCBIfam" id="TIGR01488">
    <property type="entry name" value="HAD-SF-IB"/>
    <property type="match status" value="1"/>
</dbReference>
<evidence type="ECO:0000259" key="3">
    <source>
        <dbReference type="SMART" id="SM00563"/>
    </source>
</evidence>
<dbReference type="PANTHER" id="PTHR10434:SF11">
    <property type="entry name" value="1-ACYL-SN-GLYCEROL-3-PHOSPHATE ACYLTRANSFERASE"/>
    <property type="match status" value="1"/>
</dbReference>
<dbReference type="InterPro" id="IPR002123">
    <property type="entry name" value="Plipid/glycerol_acylTrfase"/>
</dbReference>
<keyword evidence="2 4" id="KW-0012">Acyltransferase</keyword>
<feature type="domain" description="Phospholipid/glycerol acyltransferase" evidence="3">
    <location>
        <begin position="278"/>
        <end position="400"/>
    </location>
</feature>
<dbReference type="CDD" id="cd02612">
    <property type="entry name" value="HAD_PGPPase"/>
    <property type="match status" value="1"/>
</dbReference>
<name>A0A1W2D5H7_9MICO</name>
<dbReference type="InterPro" id="IPR036412">
    <property type="entry name" value="HAD-like_sf"/>
</dbReference>
<dbReference type="Pfam" id="PF01553">
    <property type="entry name" value="Acyltransferase"/>
    <property type="match status" value="1"/>
</dbReference>